<dbReference type="Pfam" id="PF25583">
    <property type="entry name" value="WCX"/>
    <property type="match status" value="1"/>
</dbReference>
<evidence type="ECO:0000259" key="2">
    <source>
        <dbReference type="Pfam" id="PF25583"/>
    </source>
</evidence>
<sequence>MRIRYRRSAQKHTSTRVIDPYGLVAISGRWYLVADDRGAGRLFSVERLSAFERLDVPAALRPGQTLCTRWEALKERTEATGRVSVTARLRESRLDLARRILGNRIHELSGADAGWCTIVVRFSDIESVRQLLQFGDHIEILAPDAARDRLRQLAEDLVERHTTPPS</sequence>
<proteinExistence type="predicted"/>
<comment type="caution">
    <text evidence="3">The sequence shown here is derived from an EMBL/GenBank/DDBJ whole genome shotgun (WGS) entry which is preliminary data.</text>
</comment>
<gene>
    <name evidence="3" type="ORF">H9786_06630</name>
</gene>
<feature type="domain" description="WYL" evidence="1">
    <location>
        <begin position="2"/>
        <end position="51"/>
    </location>
</feature>
<dbReference type="AlphaFoldDB" id="A0A9D2RPR8"/>
<dbReference type="PANTHER" id="PTHR34580">
    <property type="match status" value="1"/>
</dbReference>
<reference evidence="3" key="1">
    <citation type="journal article" date="2021" name="PeerJ">
        <title>Extensive microbial diversity within the chicken gut microbiome revealed by metagenomics and culture.</title>
        <authorList>
            <person name="Gilroy R."/>
            <person name="Ravi A."/>
            <person name="Getino M."/>
            <person name="Pursley I."/>
            <person name="Horton D.L."/>
            <person name="Alikhan N.F."/>
            <person name="Baker D."/>
            <person name="Gharbi K."/>
            <person name="Hall N."/>
            <person name="Watson M."/>
            <person name="Adriaenssens E.M."/>
            <person name="Foster-Nyarko E."/>
            <person name="Jarju S."/>
            <person name="Secka A."/>
            <person name="Antonio M."/>
            <person name="Oren A."/>
            <person name="Chaudhuri R.R."/>
            <person name="La Ragione R."/>
            <person name="Hildebrand F."/>
            <person name="Pallen M.J."/>
        </authorList>
    </citation>
    <scope>NUCLEOTIDE SEQUENCE</scope>
    <source>
        <strain evidence="3">ChiHjej13B12-24818</strain>
    </source>
</reference>
<feature type="domain" description="WCX" evidence="2">
    <location>
        <begin position="82"/>
        <end position="157"/>
    </location>
</feature>
<dbReference type="PROSITE" id="PS52050">
    <property type="entry name" value="WYL"/>
    <property type="match status" value="1"/>
</dbReference>
<name>A0A9D2RPR8_9MICO</name>
<dbReference type="InterPro" id="IPR026881">
    <property type="entry name" value="WYL_dom"/>
</dbReference>
<reference evidence="3" key="2">
    <citation type="submission" date="2021-04" db="EMBL/GenBank/DDBJ databases">
        <authorList>
            <person name="Gilroy R."/>
        </authorList>
    </citation>
    <scope>NUCLEOTIDE SEQUENCE</scope>
    <source>
        <strain evidence="3">ChiHjej13B12-24818</strain>
    </source>
</reference>
<dbReference type="Pfam" id="PF13280">
    <property type="entry name" value="WYL"/>
    <property type="match status" value="1"/>
</dbReference>
<dbReference type="InterPro" id="IPR057727">
    <property type="entry name" value="WCX_dom"/>
</dbReference>
<evidence type="ECO:0000313" key="3">
    <source>
        <dbReference type="EMBL" id="HJB10192.1"/>
    </source>
</evidence>
<dbReference type="Proteomes" id="UP000823823">
    <property type="component" value="Unassembled WGS sequence"/>
</dbReference>
<evidence type="ECO:0000259" key="1">
    <source>
        <dbReference type="Pfam" id="PF13280"/>
    </source>
</evidence>
<protein>
    <submittedName>
        <fullName evidence="3">WYL domain-containing protein</fullName>
    </submittedName>
</protein>
<organism evidence="3 4">
    <name type="scientific">Candidatus Brachybacterium merdavium</name>
    <dbReference type="NCBI Taxonomy" id="2838513"/>
    <lineage>
        <taxon>Bacteria</taxon>
        <taxon>Bacillati</taxon>
        <taxon>Actinomycetota</taxon>
        <taxon>Actinomycetes</taxon>
        <taxon>Micrococcales</taxon>
        <taxon>Dermabacteraceae</taxon>
        <taxon>Brachybacterium</taxon>
    </lineage>
</organism>
<dbReference type="InterPro" id="IPR051534">
    <property type="entry name" value="CBASS_pafABC_assoc_protein"/>
</dbReference>
<evidence type="ECO:0000313" key="4">
    <source>
        <dbReference type="Proteomes" id="UP000823823"/>
    </source>
</evidence>
<dbReference type="EMBL" id="DWZH01000047">
    <property type="protein sequence ID" value="HJB10192.1"/>
    <property type="molecule type" value="Genomic_DNA"/>
</dbReference>
<dbReference type="PANTHER" id="PTHR34580:SF1">
    <property type="entry name" value="PROTEIN PAFC"/>
    <property type="match status" value="1"/>
</dbReference>
<accession>A0A9D2RPR8</accession>